<evidence type="ECO:0000313" key="2">
    <source>
        <dbReference type="EMBL" id="KXZ48344.1"/>
    </source>
</evidence>
<evidence type="ECO:0000256" key="1">
    <source>
        <dbReference type="SAM" id="MobiDB-lite"/>
    </source>
</evidence>
<accession>A0A150GEU2</accession>
<protein>
    <submittedName>
        <fullName evidence="2">Uncharacterized protein</fullName>
    </submittedName>
</protein>
<organism evidence="2 3">
    <name type="scientific">Gonium pectorale</name>
    <name type="common">Green alga</name>
    <dbReference type="NCBI Taxonomy" id="33097"/>
    <lineage>
        <taxon>Eukaryota</taxon>
        <taxon>Viridiplantae</taxon>
        <taxon>Chlorophyta</taxon>
        <taxon>core chlorophytes</taxon>
        <taxon>Chlorophyceae</taxon>
        <taxon>CS clade</taxon>
        <taxon>Chlamydomonadales</taxon>
        <taxon>Volvocaceae</taxon>
        <taxon>Gonium</taxon>
    </lineage>
</organism>
<proteinExistence type="predicted"/>
<dbReference type="EMBL" id="LSYV01000029">
    <property type="protein sequence ID" value="KXZ48344.1"/>
    <property type="molecule type" value="Genomic_DNA"/>
</dbReference>
<name>A0A150GEU2_GONPE</name>
<sequence>MDSSLLVWALRIRETEALLKSRQQEREAQAARRKALEGALRAREADQARLQQRIFRAQEGCASAQRLALQHLSDLQKEQARADGGERLMGLRVAHRCLASERRRLESAIEAEAARCYRYSERVCEYEQQLKEPVAQLEAEVEKAEQRLDVARSTYDMVALTAAVRQKREQREGLKEEVRAKRAACEAAEQQAAELLDRVHKHERANSEAVEQRQAALREGRNRLAAAQQRRSEAHQSLQDVRSQRMAAASHLADLQRAIDAAGQTLACLGAPLAPDPHPHPQ</sequence>
<evidence type="ECO:0000313" key="3">
    <source>
        <dbReference type="Proteomes" id="UP000075714"/>
    </source>
</evidence>
<feature type="region of interest" description="Disordered" evidence="1">
    <location>
        <begin position="221"/>
        <end position="242"/>
    </location>
</feature>
<gene>
    <name evidence="2" type="ORF">GPECTOR_28g751</name>
</gene>
<reference evidence="3" key="1">
    <citation type="journal article" date="2016" name="Nat. Commun.">
        <title>The Gonium pectorale genome demonstrates co-option of cell cycle regulation during the evolution of multicellularity.</title>
        <authorList>
            <person name="Hanschen E.R."/>
            <person name="Marriage T.N."/>
            <person name="Ferris P.J."/>
            <person name="Hamaji T."/>
            <person name="Toyoda A."/>
            <person name="Fujiyama A."/>
            <person name="Neme R."/>
            <person name="Noguchi H."/>
            <person name="Minakuchi Y."/>
            <person name="Suzuki M."/>
            <person name="Kawai-Toyooka H."/>
            <person name="Smith D.R."/>
            <person name="Sparks H."/>
            <person name="Anderson J."/>
            <person name="Bakaric R."/>
            <person name="Luria V."/>
            <person name="Karger A."/>
            <person name="Kirschner M.W."/>
            <person name="Durand P.M."/>
            <person name="Michod R.E."/>
            <person name="Nozaki H."/>
            <person name="Olson B.J."/>
        </authorList>
    </citation>
    <scope>NUCLEOTIDE SEQUENCE [LARGE SCALE GENOMIC DNA]</scope>
    <source>
        <strain evidence="3">NIES-2863</strain>
    </source>
</reference>
<dbReference type="Proteomes" id="UP000075714">
    <property type="component" value="Unassembled WGS sequence"/>
</dbReference>
<keyword evidence="3" id="KW-1185">Reference proteome</keyword>
<dbReference type="AlphaFoldDB" id="A0A150GEU2"/>
<comment type="caution">
    <text evidence="2">The sequence shown here is derived from an EMBL/GenBank/DDBJ whole genome shotgun (WGS) entry which is preliminary data.</text>
</comment>
<dbReference type="OrthoDB" id="545983at2759"/>